<dbReference type="Pfam" id="PF08031">
    <property type="entry name" value="BBE"/>
    <property type="match status" value="1"/>
</dbReference>
<comment type="caution">
    <text evidence="7">The sequence shown here is derived from an EMBL/GenBank/DDBJ whole genome shotgun (WGS) entry which is preliminary data.</text>
</comment>
<feature type="domain" description="FAD-binding PCMH-type" evidence="6">
    <location>
        <begin position="1"/>
        <end position="123"/>
    </location>
</feature>
<reference evidence="7 8" key="1">
    <citation type="journal article" date="2019" name="G3 (Bethesda)">
        <title>Sequencing of a Wild Apple (Malus baccata) Genome Unravels the Differences Between Cultivated and Wild Apple Species Regarding Disease Resistance and Cold Tolerance.</title>
        <authorList>
            <person name="Chen X."/>
        </authorList>
    </citation>
    <scope>NUCLEOTIDE SEQUENCE [LARGE SCALE GENOMIC DNA]</scope>
    <source>
        <strain evidence="8">cv. Shandingzi</strain>
        <tissue evidence="7">Leaves</tissue>
    </source>
</reference>
<dbReference type="Gene3D" id="3.40.462.20">
    <property type="match status" value="1"/>
</dbReference>
<keyword evidence="3" id="KW-0732">Signal</keyword>
<dbReference type="InterPro" id="IPR016169">
    <property type="entry name" value="FAD-bd_PCMH_sub2"/>
</dbReference>
<dbReference type="InterPro" id="IPR012951">
    <property type="entry name" value="BBE"/>
</dbReference>
<dbReference type="GO" id="GO:0016491">
    <property type="term" value="F:oxidoreductase activity"/>
    <property type="evidence" value="ECO:0007669"/>
    <property type="project" value="InterPro"/>
</dbReference>
<dbReference type="Pfam" id="PF01565">
    <property type="entry name" value="FAD_binding_4"/>
    <property type="match status" value="1"/>
</dbReference>
<dbReference type="Gene3D" id="3.30.465.10">
    <property type="match status" value="1"/>
</dbReference>
<organism evidence="7 8">
    <name type="scientific">Malus baccata</name>
    <name type="common">Siberian crab apple</name>
    <name type="synonym">Pyrus baccata</name>
    <dbReference type="NCBI Taxonomy" id="106549"/>
    <lineage>
        <taxon>Eukaryota</taxon>
        <taxon>Viridiplantae</taxon>
        <taxon>Streptophyta</taxon>
        <taxon>Embryophyta</taxon>
        <taxon>Tracheophyta</taxon>
        <taxon>Spermatophyta</taxon>
        <taxon>Magnoliopsida</taxon>
        <taxon>eudicotyledons</taxon>
        <taxon>Gunneridae</taxon>
        <taxon>Pentapetalae</taxon>
        <taxon>rosids</taxon>
        <taxon>fabids</taxon>
        <taxon>Rosales</taxon>
        <taxon>Rosaceae</taxon>
        <taxon>Amygdaloideae</taxon>
        <taxon>Maleae</taxon>
        <taxon>Malus</taxon>
    </lineage>
</organism>
<evidence type="ECO:0000256" key="4">
    <source>
        <dbReference type="ARBA" id="ARBA00022827"/>
    </source>
</evidence>
<sequence>MIGMDQMNSIKVNVAKKNVWIQSGALLGRLYYEISQKTNVYGFPSGLCPTVGAGGHFGGGGYGVLMRKYGFSVDNIVDAKLVTANGKILKRKSMGEDLFWAIRGGGVASFGVALEWKLRLVPVPAKVTVFNVKRTIAQGATDLFYKWQIIAAKMPKELFLRAQPKVANTTTGKTVEISFIAHYLGNSDELFALVKARFPELGLKLSDCIEMSWVESTVFWADFPVGTPTTVLLNSTNPAIYFKGTSDYIINPLPKKVIDAIWTHMIEIEDIFLDTNPYGGRMDEISESATPYPHRSGILFHVMYYTSWTKEGIEATNRYVRLTRKLFEMMTPYVSNNPRRAFQNYKDLDIGANQDNQTNYEIGRLYGTKYFKANFDKLVRVKTMIDPHNFFKNKQSIPTLLKT</sequence>
<dbReference type="Proteomes" id="UP000315295">
    <property type="component" value="Unassembled WGS sequence"/>
</dbReference>
<evidence type="ECO:0000256" key="1">
    <source>
        <dbReference type="ARBA" id="ARBA00005466"/>
    </source>
</evidence>
<evidence type="ECO:0000256" key="5">
    <source>
        <dbReference type="ARBA" id="ARBA00023180"/>
    </source>
</evidence>
<dbReference type="EMBL" id="VIEB01000024">
    <property type="protein sequence ID" value="TQE12023.1"/>
    <property type="molecule type" value="Genomic_DNA"/>
</dbReference>
<evidence type="ECO:0000256" key="2">
    <source>
        <dbReference type="ARBA" id="ARBA00022630"/>
    </source>
</evidence>
<protein>
    <recommendedName>
        <fullName evidence="6">FAD-binding PCMH-type domain-containing protein</fullName>
    </recommendedName>
</protein>
<proteinExistence type="inferred from homology"/>
<dbReference type="STRING" id="106549.A0A540NN16"/>
<comment type="similarity">
    <text evidence="1">Belongs to the oxygen-dependent FAD-linked oxidoreductase family.</text>
</comment>
<dbReference type="InterPro" id="IPR036318">
    <property type="entry name" value="FAD-bd_PCMH-like_sf"/>
</dbReference>
<keyword evidence="5" id="KW-0325">Glycoprotein</keyword>
<dbReference type="InterPro" id="IPR006094">
    <property type="entry name" value="Oxid_FAD_bind_N"/>
</dbReference>
<evidence type="ECO:0000256" key="3">
    <source>
        <dbReference type="ARBA" id="ARBA00022729"/>
    </source>
</evidence>
<dbReference type="InterPro" id="IPR016166">
    <property type="entry name" value="FAD-bd_PCMH"/>
</dbReference>
<evidence type="ECO:0000313" key="7">
    <source>
        <dbReference type="EMBL" id="TQE12023.1"/>
    </source>
</evidence>
<dbReference type="PANTHER" id="PTHR32448">
    <property type="entry name" value="OS08G0158400 PROTEIN"/>
    <property type="match status" value="1"/>
</dbReference>
<accession>A0A540NN16</accession>
<dbReference type="SUPFAM" id="SSF56176">
    <property type="entry name" value="FAD-binding/transporter-associated domain-like"/>
    <property type="match status" value="1"/>
</dbReference>
<gene>
    <name evidence="7" type="ORF">C1H46_002417</name>
</gene>
<keyword evidence="8" id="KW-1185">Reference proteome</keyword>
<dbReference type="PROSITE" id="PS51387">
    <property type="entry name" value="FAD_PCMH"/>
    <property type="match status" value="1"/>
</dbReference>
<dbReference type="AlphaFoldDB" id="A0A540NN16"/>
<keyword evidence="4" id="KW-0274">FAD</keyword>
<dbReference type="GO" id="GO:0071949">
    <property type="term" value="F:FAD binding"/>
    <property type="evidence" value="ECO:0007669"/>
    <property type="project" value="InterPro"/>
</dbReference>
<keyword evidence="2" id="KW-0285">Flavoprotein</keyword>
<evidence type="ECO:0000313" key="8">
    <source>
        <dbReference type="Proteomes" id="UP000315295"/>
    </source>
</evidence>
<evidence type="ECO:0000259" key="6">
    <source>
        <dbReference type="PROSITE" id="PS51387"/>
    </source>
</evidence>
<name>A0A540NN16_MALBA</name>